<dbReference type="InterPro" id="IPR050194">
    <property type="entry name" value="Glycosyltransferase_grp1"/>
</dbReference>
<dbReference type="GO" id="GO:0016757">
    <property type="term" value="F:glycosyltransferase activity"/>
    <property type="evidence" value="ECO:0007669"/>
    <property type="project" value="InterPro"/>
</dbReference>
<gene>
    <name evidence="3" type="ORF">UU12_C0016G0007</name>
</gene>
<sequence length="420" mass="47436">MSINIILSALANQVKLILCMMDVTMRLISMRIAYFTDTFLPRIDGITYTVSEHSKLLSARGNKIRIYAPSYPERNKNEKLNGVMIERYPSIPLPTYKGTRISFPNIYTIYKSIKKFNPDIIHFHTPGPIGISAILLARFLKKPLVTTYHTLWSEVLPPLPPFNIIYKFFKTDETEKDLFKNAIWKISGEFFDDCDVIISPAKTIMRQLLIHNHKGKIVVVSNGIDTNKFKAKVRAKTNLKILYVGRLSHEKNVDMVIKAFAKVVRRISDAKMEIVGDGPVLKSLKNLVDKLKLSNQIVFHGSIDREKLVNYYKGCDVFATGSAMEVQPLTLLEAMSCGLPVVGVKRAGVAEMVINDVNGYLVSPSNSNAMSTKIVKILSDNKLRLKLGKNSRKTAKENSLLSSIQKLENLYKQTTRTHWG</sequence>
<proteinExistence type="predicted"/>
<accession>A0A0G0T1B6</accession>
<evidence type="ECO:0000259" key="1">
    <source>
        <dbReference type="Pfam" id="PF00534"/>
    </source>
</evidence>
<dbReference type="Proteomes" id="UP000034562">
    <property type="component" value="Unassembled WGS sequence"/>
</dbReference>
<evidence type="ECO:0000259" key="2">
    <source>
        <dbReference type="Pfam" id="PF13477"/>
    </source>
</evidence>
<protein>
    <submittedName>
        <fullName evidence="3">Glycosyltransferase, group 1 family protein</fullName>
    </submittedName>
</protein>
<feature type="domain" description="Glycosyl transferase family 1" evidence="1">
    <location>
        <begin position="227"/>
        <end position="393"/>
    </location>
</feature>
<evidence type="ECO:0000313" key="4">
    <source>
        <dbReference type="Proteomes" id="UP000034562"/>
    </source>
</evidence>
<dbReference type="PANTHER" id="PTHR45947">
    <property type="entry name" value="SULFOQUINOVOSYL TRANSFERASE SQD2"/>
    <property type="match status" value="1"/>
</dbReference>
<dbReference type="InterPro" id="IPR001296">
    <property type="entry name" value="Glyco_trans_1"/>
</dbReference>
<dbReference type="Pfam" id="PF13477">
    <property type="entry name" value="Glyco_trans_4_2"/>
    <property type="match status" value="1"/>
</dbReference>
<dbReference type="SUPFAM" id="SSF53756">
    <property type="entry name" value="UDP-Glycosyltransferase/glycogen phosphorylase"/>
    <property type="match status" value="1"/>
</dbReference>
<comment type="caution">
    <text evidence="3">The sequence shown here is derived from an EMBL/GenBank/DDBJ whole genome shotgun (WGS) entry which is preliminary data.</text>
</comment>
<feature type="domain" description="Glycosyltransferase subfamily 4-like N-terminal" evidence="2">
    <location>
        <begin position="53"/>
        <end position="151"/>
    </location>
</feature>
<dbReference type="Gene3D" id="3.40.50.2000">
    <property type="entry name" value="Glycogen Phosphorylase B"/>
    <property type="match status" value="2"/>
</dbReference>
<dbReference type="STRING" id="1618563.UU12_C0016G0007"/>
<dbReference type="InterPro" id="IPR028098">
    <property type="entry name" value="Glyco_trans_4-like_N"/>
</dbReference>
<dbReference type="EMBL" id="LBZK01000016">
    <property type="protein sequence ID" value="KKR70848.1"/>
    <property type="molecule type" value="Genomic_DNA"/>
</dbReference>
<reference evidence="3 4" key="1">
    <citation type="journal article" date="2015" name="Nature">
        <title>rRNA introns, odd ribosomes, and small enigmatic genomes across a large radiation of phyla.</title>
        <authorList>
            <person name="Brown C.T."/>
            <person name="Hug L.A."/>
            <person name="Thomas B.C."/>
            <person name="Sharon I."/>
            <person name="Castelle C.J."/>
            <person name="Singh A."/>
            <person name="Wilkins M.J."/>
            <person name="Williams K.H."/>
            <person name="Banfield J.F."/>
        </authorList>
    </citation>
    <scope>NUCLEOTIDE SEQUENCE [LARGE SCALE GENOMIC DNA]</scope>
</reference>
<dbReference type="PANTHER" id="PTHR45947:SF3">
    <property type="entry name" value="SULFOQUINOVOSYL TRANSFERASE SQD2"/>
    <property type="match status" value="1"/>
</dbReference>
<keyword evidence="3" id="KW-0808">Transferase</keyword>
<evidence type="ECO:0000313" key="3">
    <source>
        <dbReference type="EMBL" id="KKR70848.1"/>
    </source>
</evidence>
<organism evidence="3 4">
    <name type="scientific">Candidatus Woesebacteria bacterium GW2011_GWA2_40_7b</name>
    <dbReference type="NCBI Taxonomy" id="1618563"/>
    <lineage>
        <taxon>Bacteria</taxon>
        <taxon>Candidatus Woeseibacteriota</taxon>
    </lineage>
</organism>
<dbReference type="AlphaFoldDB" id="A0A0G0T1B6"/>
<name>A0A0G0T1B6_9BACT</name>
<dbReference type="Pfam" id="PF00534">
    <property type="entry name" value="Glycos_transf_1"/>
    <property type="match status" value="1"/>
</dbReference>